<comment type="caution">
    <text evidence="8">The sequence shown here is derived from an EMBL/GenBank/DDBJ whole genome shotgun (WGS) entry which is preliminary data.</text>
</comment>
<dbReference type="OrthoDB" id="9922at2"/>
<comment type="similarity">
    <text evidence="2">Belongs to the OmpP1/FadL family.</text>
</comment>
<evidence type="ECO:0000256" key="6">
    <source>
        <dbReference type="ARBA" id="ARBA00023136"/>
    </source>
</evidence>
<proteinExistence type="inferred from homology"/>
<evidence type="ECO:0000256" key="5">
    <source>
        <dbReference type="ARBA" id="ARBA00022729"/>
    </source>
</evidence>
<dbReference type="EMBL" id="SLZW01000001">
    <property type="protein sequence ID" value="TCS64995.1"/>
    <property type="molecule type" value="Genomic_DNA"/>
</dbReference>
<reference evidence="8 9" key="1">
    <citation type="submission" date="2019-03" db="EMBL/GenBank/DDBJ databases">
        <title>Genomic Encyclopedia of Type Strains, Phase IV (KMG-IV): sequencing the most valuable type-strain genomes for metagenomic binning, comparative biology and taxonomic classification.</title>
        <authorList>
            <person name="Goeker M."/>
        </authorList>
    </citation>
    <scope>NUCLEOTIDE SEQUENCE [LARGE SCALE GENOMIC DNA]</scope>
    <source>
        <strain evidence="8 9">DSM 101688</strain>
    </source>
</reference>
<organism evidence="8 9">
    <name type="scientific">Varunaivibrio sulfuroxidans</name>
    <dbReference type="NCBI Taxonomy" id="1773489"/>
    <lineage>
        <taxon>Bacteria</taxon>
        <taxon>Pseudomonadati</taxon>
        <taxon>Pseudomonadota</taxon>
        <taxon>Alphaproteobacteria</taxon>
        <taxon>Rhodospirillales</taxon>
        <taxon>Magnetovibrionaceae</taxon>
        <taxon>Varunaivibrio</taxon>
    </lineage>
</organism>
<dbReference type="GO" id="GO:0015483">
    <property type="term" value="F:long-chain fatty acid transporting porin activity"/>
    <property type="evidence" value="ECO:0007669"/>
    <property type="project" value="TreeGrafter"/>
</dbReference>
<accession>A0A4R3JHK4</accession>
<dbReference type="SUPFAM" id="SSF56935">
    <property type="entry name" value="Porins"/>
    <property type="match status" value="1"/>
</dbReference>
<dbReference type="AlphaFoldDB" id="A0A4R3JHK4"/>
<comment type="subcellular location">
    <subcellularLocation>
        <location evidence="1">Cell outer membrane</location>
        <topology evidence="1">Multi-pass membrane protein</topology>
    </subcellularLocation>
</comment>
<keyword evidence="6" id="KW-0472">Membrane</keyword>
<evidence type="ECO:0000256" key="7">
    <source>
        <dbReference type="ARBA" id="ARBA00023237"/>
    </source>
</evidence>
<evidence type="ECO:0000313" key="8">
    <source>
        <dbReference type="EMBL" id="TCS64995.1"/>
    </source>
</evidence>
<keyword evidence="7" id="KW-0998">Cell outer membrane</keyword>
<dbReference type="GO" id="GO:0009279">
    <property type="term" value="C:cell outer membrane"/>
    <property type="evidence" value="ECO:0007669"/>
    <property type="project" value="UniProtKB-SubCell"/>
</dbReference>
<evidence type="ECO:0000256" key="2">
    <source>
        <dbReference type="ARBA" id="ARBA00008163"/>
    </source>
</evidence>
<evidence type="ECO:0000256" key="4">
    <source>
        <dbReference type="ARBA" id="ARBA00022692"/>
    </source>
</evidence>
<evidence type="ECO:0000313" key="9">
    <source>
        <dbReference type="Proteomes" id="UP000295304"/>
    </source>
</evidence>
<dbReference type="Proteomes" id="UP000295304">
    <property type="component" value="Unassembled WGS sequence"/>
</dbReference>
<dbReference type="PANTHER" id="PTHR35093:SF8">
    <property type="entry name" value="OUTER MEMBRANE PROTEIN NMB0088-RELATED"/>
    <property type="match status" value="1"/>
</dbReference>
<evidence type="ECO:0000256" key="3">
    <source>
        <dbReference type="ARBA" id="ARBA00022452"/>
    </source>
</evidence>
<protein>
    <submittedName>
        <fullName evidence="8">Long-chain fatty acid transport protein</fullName>
    </submittedName>
</protein>
<dbReference type="Pfam" id="PF03349">
    <property type="entry name" value="Toluene_X"/>
    <property type="match status" value="1"/>
</dbReference>
<evidence type="ECO:0000256" key="1">
    <source>
        <dbReference type="ARBA" id="ARBA00004571"/>
    </source>
</evidence>
<keyword evidence="3" id="KW-1134">Transmembrane beta strand</keyword>
<keyword evidence="5" id="KW-0732">Signal</keyword>
<dbReference type="Gene3D" id="2.40.160.60">
    <property type="entry name" value="Outer membrane protein transport protein (OMPP1/FadL/TodX)"/>
    <property type="match status" value="1"/>
</dbReference>
<sequence length="439" mass="46825">MHSRGVVHRGFCRGHGGTKMISKFFKLALLSGGAALVLTGNAFATNGYLPNGYGTAAKAMGGAGSAMSLDTQAAVNNPAGMYALGNRVDIGVSLFNPNRDYDAQDSGFINSATGVGKHKSSKRLFLIPSMGVNFDRGDYTLGFTLTANGGMNTTYKNTVFAGSSGKTGVDLAQVLLGMTYARKLDSRNTFGITPTLAAQRFKAYGLQGFAGISEDSTKLTNNGYDYSYGYGVRIGWQGEMTDRLTLGASYQSEMIMTKLSKYAGLFADHGKFNIPPVINLGAAFKATPSVTIAADFQHIRYGDIPAITNSHNYAAVSGAKSQLGGSNDMGFGWQNVNVLKLGAQWKYNDQLTLRAGASHSDKPFKTSETLFNILSPATVNTHLTFGGAYALDARNTINVSYVHAFSAHISGGSNANLGGKVVDLRMDQNDFEVSWDYKF</sequence>
<dbReference type="PANTHER" id="PTHR35093">
    <property type="entry name" value="OUTER MEMBRANE PROTEIN NMB0088-RELATED"/>
    <property type="match status" value="1"/>
</dbReference>
<keyword evidence="9" id="KW-1185">Reference proteome</keyword>
<dbReference type="InterPro" id="IPR005017">
    <property type="entry name" value="OMPP1/FadL/TodX"/>
</dbReference>
<gene>
    <name evidence="8" type="ORF">EDD55_101328</name>
</gene>
<name>A0A4R3JHK4_9PROT</name>
<keyword evidence="4" id="KW-0812">Transmembrane</keyword>